<keyword evidence="2" id="KW-1185">Reference proteome</keyword>
<name>A0ABQ2ECW4_9GAMM</name>
<dbReference type="Proteomes" id="UP000599009">
    <property type="component" value="Unassembled WGS sequence"/>
</dbReference>
<sequence length="120" mass="13252">MLSDACGASIGTATELRHSGRLLGVYMTEPHHHYRFPSWQCSPDGHPIPHVAEILSVLRGFGPYLDEQGRTTGWGETEWFLSAHVLLDDQAPCDMLRHNPQAVLAPAQVEYIENDNTGGT</sequence>
<protein>
    <submittedName>
        <fullName evidence="1">Uncharacterized protein</fullName>
    </submittedName>
</protein>
<accession>A0ABQ2ECW4</accession>
<proteinExistence type="predicted"/>
<reference evidence="2" key="1">
    <citation type="journal article" date="2019" name="Int. J. Syst. Evol. Microbiol.">
        <title>The Global Catalogue of Microorganisms (GCM) 10K type strain sequencing project: providing services to taxonomists for standard genome sequencing and annotation.</title>
        <authorList>
            <consortium name="The Broad Institute Genomics Platform"/>
            <consortium name="The Broad Institute Genome Sequencing Center for Infectious Disease"/>
            <person name="Wu L."/>
            <person name="Ma J."/>
        </authorList>
    </citation>
    <scope>NUCLEOTIDE SEQUENCE [LARGE SCALE GENOMIC DNA]</scope>
    <source>
        <strain evidence="2">CGMCC 1.8985</strain>
    </source>
</reference>
<dbReference type="EMBL" id="BMME01000001">
    <property type="protein sequence ID" value="GGK05976.1"/>
    <property type="molecule type" value="Genomic_DNA"/>
</dbReference>
<evidence type="ECO:0000313" key="1">
    <source>
        <dbReference type="EMBL" id="GGK05976.1"/>
    </source>
</evidence>
<evidence type="ECO:0000313" key="2">
    <source>
        <dbReference type="Proteomes" id="UP000599009"/>
    </source>
</evidence>
<comment type="caution">
    <text evidence="1">The sequence shown here is derived from an EMBL/GenBank/DDBJ whole genome shotgun (WGS) entry which is preliminary data.</text>
</comment>
<organism evidence="1 2">
    <name type="scientific">Luteimonas terricola</name>
    <dbReference type="NCBI Taxonomy" id="645597"/>
    <lineage>
        <taxon>Bacteria</taxon>
        <taxon>Pseudomonadati</taxon>
        <taxon>Pseudomonadota</taxon>
        <taxon>Gammaproteobacteria</taxon>
        <taxon>Lysobacterales</taxon>
        <taxon>Lysobacteraceae</taxon>
        <taxon>Luteimonas</taxon>
    </lineage>
</organism>
<gene>
    <name evidence="1" type="ORF">GCM10011394_13900</name>
</gene>